<accession>A0A0E3BGT4</accession>
<dbReference type="InterPro" id="IPR055634">
    <property type="entry name" value="DUF7210"/>
</dbReference>
<sequence>MTLELIKPHTHAGVRYGPGAHLDVDEATARWLIDHAVAQEVAAADAAPKLATPVRKGD</sequence>
<reference evidence="2 3" key="1">
    <citation type="submission" date="2013-09" db="EMBL/GenBank/DDBJ databases">
        <title>High correlation between genotypes and phenotypes of environmental bacteria Comamonas testosteroni strains.</title>
        <authorList>
            <person name="Liu L."/>
            <person name="Zhu W."/>
            <person name="Xia X."/>
            <person name="Xu B."/>
            <person name="Luo M."/>
            <person name="Wang G."/>
        </authorList>
    </citation>
    <scope>NUCLEOTIDE SEQUENCE [LARGE SCALE GENOMIC DNA]</scope>
    <source>
        <strain evidence="2 3">JL14</strain>
    </source>
</reference>
<protein>
    <recommendedName>
        <fullName evidence="1">DUF7210 domain-containing protein</fullName>
    </recommendedName>
</protein>
<name>A0A0E3BGT4_9BURK</name>
<evidence type="ECO:0000313" key="3">
    <source>
        <dbReference type="Proteomes" id="UP000029567"/>
    </source>
</evidence>
<feature type="domain" description="DUF7210" evidence="1">
    <location>
        <begin position="1"/>
        <end position="38"/>
    </location>
</feature>
<dbReference type="Pfam" id="PF23843">
    <property type="entry name" value="DUF7210"/>
    <property type="match status" value="1"/>
</dbReference>
<gene>
    <name evidence="2" type="ORF">P245_10780</name>
</gene>
<dbReference type="Proteomes" id="UP000029567">
    <property type="component" value="Unassembled WGS sequence"/>
</dbReference>
<dbReference type="AlphaFoldDB" id="A0A0E3BGT4"/>
<dbReference type="RefSeq" id="WP_165572370.1">
    <property type="nucleotide sequence ID" value="NZ_AWTN01000085.1"/>
</dbReference>
<evidence type="ECO:0000313" key="2">
    <source>
        <dbReference type="EMBL" id="KGG93044.1"/>
    </source>
</evidence>
<comment type="caution">
    <text evidence="2">The sequence shown here is derived from an EMBL/GenBank/DDBJ whole genome shotgun (WGS) entry which is preliminary data.</text>
</comment>
<proteinExistence type="predicted"/>
<evidence type="ECO:0000259" key="1">
    <source>
        <dbReference type="Pfam" id="PF23843"/>
    </source>
</evidence>
<organism evidence="2 3">
    <name type="scientific">Comamonas thiooxydans</name>
    <dbReference type="NCBI Taxonomy" id="363952"/>
    <lineage>
        <taxon>Bacteria</taxon>
        <taxon>Pseudomonadati</taxon>
        <taxon>Pseudomonadota</taxon>
        <taxon>Betaproteobacteria</taxon>
        <taxon>Burkholderiales</taxon>
        <taxon>Comamonadaceae</taxon>
        <taxon>Comamonas</taxon>
    </lineage>
</organism>
<dbReference type="EMBL" id="AWTN01000085">
    <property type="protein sequence ID" value="KGG93044.1"/>
    <property type="molecule type" value="Genomic_DNA"/>
</dbReference>